<keyword evidence="3" id="KW-1185">Reference proteome</keyword>
<proteinExistence type="predicted"/>
<dbReference type="Proteomes" id="UP001222325">
    <property type="component" value="Unassembled WGS sequence"/>
</dbReference>
<dbReference type="EMBL" id="JARJCN010000009">
    <property type="protein sequence ID" value="KAJ7098188.1"/>
    <property type="molecule type" value="Genomic_DNA"/>
</dbReference>
<feature type="chain" id="PRO_5041903365" evidence="1">
    <location>
        <begin position="31"/>
        <end position="56"/>
    </location>
</feature>
<evidence type="ECO:0000313" key="3">
    <source>
        <dbReference type="Proteomes" id="UP001222325"/>
    </source>
</evidence>
<name>A0AAD6XWU5_9AGAR</name>
<protein>
    <submittedName>
        <fullName evidence="2">Uncharacterized protein</fullName>
    </submittedName>
</protein>
<organism evidence="2 3">
    <name type="scientific">Mycena belliarum</name>
    <dbReference type="NCBI Taxonomy" id="1033014"/>
    <lineage>
        <taxon>Eukaryota</taxon>
        <taxon>Fungi</taxon>
        <taxon>Dikarya</taxon>
        <taxon>Basidiomycota</taxon>
        <taxon>Agaricomycotina</taxon>
        <taxon>Agaricomycetes</taxon>
        <taxon>Agaricomycetidae</taxon>
        <taxon>Agaricales</taxon>
        <taxon>Marasmiineae</taxon>
        <taxon>Mycenaceae</taxon>
        <taxon>Mycena</taxon>
    </lineage>
</organism>
<keyword evidence="1" id="KW-0732">Signal</keyword>
<comment type="caution">
    <text evidence="2">The sequence shown here is derived from an EMBL/GenBank/DDBJ whole genome shotgun (WGS) entry which is preliminary data.</text>
</comment>
<feature type="non-terminal residue" evidence="2">
    <location>
        <position position="1"/>
    </location>
</feature>
<reference evidence="2" key="1">
    <citation type="submission" date="2023-03" db="EMBL/GenBank/DDBJ databases">
        <title>Massive genome expansion in bonnet fungi (Mycena s.s.) driven by repeated elements and novel gene families across ecological guilds.</title>
        <authorList>
            <consortium name="Lawrence Berkeley National Laboratory"/>
            <person name="Harder C.B."/>
            <person name="Miyauchi S."/>
            <person name="Viragh M."/>
            <person name="Kuo A."/>
            <person name="Thoen E."/>
            <person name="Andreopoulos B."/>
            <person name="Lu D."/>
            <person name="Skrede I."/>
            <person name="Drula E."/>
            <person name="Henrissat B."/>
            <person name="Morin E."/>
            <person name="Kohler A."/>
            <person name="Barry K."/>
            <person name="LaButti K."/>
            <person name="Morin E."/>
            <person name="Salamov A."/>
            <person name="Lipzen A."/>
            <person name="Mereny Z."/>
            <person name="Hegedus B."/>
            <person name="Baldrian P."/>
            <person name="Stursova M."/>
            <person name="Weitz H."/>
            <person name="Taylor A."/>
            <person name="Grigoriev I.V."/>
            <person name="Nagy L.G."/>
            <person name="Martin F."/>
            <person name="Kauserud H."/>
        </authorList>
    </citation>
    <scope>NUCLEOTIDE SEQUENCE</scope>
    <source>
        <strain evidence="2">CBHHK173m</strain>
    </source>
</reference>
<feature type="non-terminal residue" evidence="2">
    <location>
        <position position="56"/>
    </location>
</feature>
<dbReference type="AlphaFoldDB" id="A0AAD6XWU5"/>
<gene>
    <name evidence="2" type="ORF">B0H15DRAFT_742532</name>
</gene>
<evidence type="ECO:0000313" key="2">
    <source>
        <dbReference type="EMBL" id="KAJ7098188.1"/>
    </source>
</evidence>
<accession>A0AAD6XWU5</accession>
<evidence type="ECO:0000256" key="1">
    <source>
        <dbReference type="SAM" id="SignalP"/>
    </source>
</evidence>
<feature type="signal peptide" evidence="1">
    <location>
        <begin position="1"/>
        <end position="30"/>
    </location>
</feature>
<sequence>DWSVLRDFSGKNGLLQVLMVLLWWGELVHAAVCDAEQVAEWESAVEDVTWALTEMV</sequence>